<feature type="transmembrane region" description="Helical" evidence="2">
    <location>
        <begin position="71"/>
        <end position="92"/>
    </location>
</feature>
<feature type="domain" description="ABC-type uncharacterised transport system" evidence="3">
    <location>
        <begin position="457"/>
        <end position="724"/>
    </location>
</feature>
<feature type="transmembrane region" description="Helical" evidence="2">
    <location>
        <begin position="774"/>
        <end position="792"/>
    </location>
</feature>
<evidence type="ECO:0000313" key="5">
    <source>
        <dbReference type="Proteomes" id="UP000293347"/>
    </source>
</evidence>
<dbReference type="InterPro" id="IPR019196">
    <property type="entry name" value="ABC_transp_unknown"/>
</dbReference>
<keyword evidence="2" id="KW-1133">Transmembrane helix</keyword>
<dbReference type="AlphaFoldDB" id="A0A4R0NM32"/>
<keyword evidence="5" id="KW-1185">Reference proteome</keyword>
<feature type="transmembrane region" description="Helical" evidence="2">
    <location>
        <begin position="12"/>
        <end position="36"/>
    </location>
</feature>
<dbReference type="Pfam" id="PF12679">
    <property type="entry name" value="ABC2_membrane_2"/>
    <property type="match status" value="1"/>
</dbReference>
<dbReference type="GO" id="GO:0005886">
    <property type="term" value="C:plasma membrane"/>
    <property type="evidence" value="ECO:0007669"/>
    <property type="project" value="UniProtKB-SubCell"/>
</dbReference>
<evidence type="ECO:0000259" key="3">
    <source>
        <dbReference type="Pfam" id="PF09822"/>
    </source>
</evidence>
<feature type="transmembrane region" description="Helical" evidence="2">
    <location>
        <begin position="180"/>
        <end position="200"/>
    </location>
</feature>
<dbReference type="EMBL" id="SJSL01000002">
    <property type="protein sequence ID" value="TCD01249.1"/>
    <property type="molecule type" value="Genomic_DNA"/>
</dbReference>
<keyword evidence="2" id="KW-0812">Transmembrane</keyword>
<feature type="transmembrane region" description="Helical" evidence="2">
    <location>
        <begin position="232"/>
        <end position="250"/>
    </location>
</feature>
<feature type="transmembrane region" description="Helical" evidence="2">
    <location>
        <begin position="148"/>
        <end position="168"/>
    </location>
</feature>
<dbReference type="PANTHER" id="PTHR43471:SF12">
    <property type="entry name" value="HYPOTHETICAL MEMBRANE PROTEIN, CONSERVED"/>
    <property type="match status" value="1"/>
</dbReference>
<sequence length="797" mass="89279">MKIIFKIAKTELKLLFYSPIAWFLLTIFLITCGLAYTQTLYDLAVYMDIMPPGTKSDDSITASIFTGMDGFFAIVMEKMYLFIPLLTMSIMSRETSSGTIRLLYSSPIRVRSIVFGKFLGIMIYSLLLILIIMIFICSASAHIHLADLPMLLSGALGIYLLVLAYASIGLFMSCLTAYQVVAAISTFVMIGILSLVGEVWQNIDFIRDLTYYLSMQGRANRLIGGLLTTKDVLYFIVIIYIFLGLSIIKLKAGMESKSKQIILMRAAGVIGSALLIGYLTSLPSFTGYADVTATKKNTLSPNSQKIVKELKGAPLEVTIYNNILHPMAQLGFPNQRNKELARWDKYIRFKNDISLKYVQYYNKNLESNSMYAEDQTEPLPSLAGKIIKAYRLDSASIKTPADINKIIDLNPESNRYVAHLKWKDKSTFLRIYNDMKTFPSESEVMAAFKRLVEKKLPKILFVTGNLERNIHRNSGRDYQVIANQKTFRYSLINQGFDSDTIQLDQQNIPSGTTTLVISDPKFNYSETALSKLKQYISSGGNVLINCEPGRNTIIQPVLDLLNLSLMQGQIVQQNPQTTPDNAFNIPEKVAGEMFPLLKTSIQDSVMTNLQGVTGIAYANNTGFKIEPLINSDSKTGWLKHNKLDPDMTVDADASSMNTAPTRRGRRPVGPPAKYTGTLTFQAAEGDLKGSFPLVVRLSRQINGRPQRIVVSGDADFMSTGVLTGSQVEVNNFLFTMGVFRWLSDDKFPIDANHKREEDRLLNVKLETVEMLKIGYHWILPAILIALAVVLLLRRKRK</sequence>
<name>A0A4R0NM32_9SPHI</name>
<proteinExistence type="predicted"/>
<accession>A0A4R0NM32</accession>
<dbReference type="Proteomes" id="UP000293347">
    <property type="component" value="Unassembled WGS sequence"/>
</dbReference>
<feature type="transmembrane region" description="Helical" evidence="2">
    <location>
        <begin position="113"/>
        <end position="136"/>
    </location>
</feature>
<dbReference type="Pfam" id="PF09822">
    <property type="entry name" value="ABC_transp_aux"/>
    <property type="match status" value="1"/>
</dbReference>
<feature type="region of interest" description="Disordered" evidence="1">
    <location>
        <begin position="648"/>
        <end position="671"/>
    </location>
</feature>
<feature type="transmembrane region" description="Helical" evidence="2">
    <location>
        <begin position="262"/>
        <end position="280"/>
    </location>
</feature>
<reference evidence="4 5" key="1">
    <citation type="submission" date="2019-02" db="EMBL/GenBank/DDBJ databases">
        <title>Pedobacter sp. RP-1-14 sp. nov., isolated from Arctic soil.</title>
        <authorList>
            <person name="Dahal R.H."/>
        </authorList>
    </citation>
    <scope>NUCLEOTIDE SEQUENCE [LARGE SCALE GENOMIC DNA]</scope>
    <source>
        <strain evidence="4 5">RP-1-14</strain>
    </source>
</reference>
<dbReference type="PANTHER" id="PTHR43471">
    <property type="entry name" value="ABC TRANSPORTER PERMEASE"/>
    <property type="match status" value="1"/>
</dbReference>
<dbReference type="RefSeq" id="WP_131595941.1">
    <property type="nucleotide sequence ID" value="NZ_SJSL01000002.1"/>
</dbReference>
<organism evidence="4 5">
    <name type="scientific">Pedobacter psychroterrae</name>
    <dbReference type="NCBI Taxonomy" id="2530453"/>
    <lineage>
        <taxon>Bacteria</taxon>
        <taxon>Pseudomonadati</taxon>
        <taxon>Bacteroidota</taxon>
        <taxon>Sphingobacteriia</taxon>
        <taxon>Sphingobacteriales</taxon>
        <taxon>Sphingobacteriaceae</taxon>
        <taxon>Pedobacter</taxon>
    </lineage>
</organism>
<keyword evidence="2" id="KW-0472">Membrane</keyword>
<dbReference type="GO" id="GO:0140359">
    <property type="term" value="F:ABC-type transporter activity"/>
    <property type="evidence" value="ECO:0007669"/>
    <property type="project" value="InterPro"/>
</dbReference>
<evidence type="ECO:0000256" key="2">
    <source>
        <dbReference type="SAM" id="Phobius"/>
    </source>
</evidence>
<gene>
    <name evidence="4" type="ORF">EZ437_10860</name>
</gene>
<evidence type="ECO:0000313" key="4">
    <source>
        <dbReference type="EMBL" id="TCD01249.1"/>
    </source>
</evidence>
<protein>
    <submittedName>
        <fullName evidence="4">ABC transporter</fullName>
    </submittedName>
</protein>
<comment type="caution">
    <text evidence="4">The sequence shown here is derived from an EMBL/GenBank/DDBJ whole genome shotgun (WGS) entry which is preliminary data.</text>
</comment>
<evidence type="ECO:0000256" key="1">
    <source>
        <dbReference type="SAM" id="MobiDB-lite"/>
    </source>
</evidence>
<dbReference type="OrthoDB" id="609779at2"/>